<feature type="compositionally biased region" description="Polar residues" evidence="2">
    <location>
        <begin position="322"/>
        <end position="339"/>
    </location>
</feature>
<dbReference type="AlphaFoldDB" id="A0A9D0ZQ23"/>
<evidence type="ECO:0000313" key="4">
    <source>
        <dbReference type="EMBL" id="HIQ90088.1"/>
    </source>
</evidence>
<dbReference type="EMBL" id="DVFV01000012">
    <property type="protein sequence ID" value="HIQ90088.1"/>
    <property type="molecule type" value="Genomic_DNA"/>
</dbReference>
<protein>
    <submittedName>
        <fullName evidence="4">Flp pilus assembly complex ATPase component TadA</fullName>
    </submittedName>
</protein>
<dbReference type="GO" id="GO:0016887">
    <property type="term" value="F:ATP hydrolysis activity"/>
    <property type="evidence" value="ECO:0007669"/>
    <property type="project" value="InterPro"/>
</dbReference>
<reference evidence="4" key="2">
    <citation type="journal article" date="2021" name="PeerJ">
        <title>Extensive microbial diversity within the chicken gut microbiome revealed by metagenomics and culture.</title>
        <authorList>
            <person name="Gilroy R."/>
            <person name="Ravi A."/>
            <person name="Getino M."/>
            <person name="Pursley I."/>
            <person name="Horton D.L."/>
            <person name="Alikhan N.F."/>
            <person name="Baker D."/>
            <person name="Gharbi K."/>
            <person name="Hall N."/>
            <person name="Watson M."/>
            <person name="Adriaenssens E.M."/>
            <person name="Foster-Nyarko E."/>
            <person name="Jarju S."/>
            <person name="Secka A."/>
            <person name="Antonio M."/>
            <person name="Oren A."/>
            <person name="Chaudhuri R.R."/>
            <person name="La Ragione R."/>
            <person name="Hildebrand F."/>
            <person name="Pallen M.J."/>
        </authorList>
    </citation>
    <scope>NUCLEOTIDE SEQUENCE</scope>
    <source>
        <strain evidence="4">CHK147-3167</strain>
    </source>
</reference>
<dbReference type="Proteomes" id="UP000886786">
    <property type="component" value="Unassembled WGS sequence"/>
</dbReference>
<gene>
    <name evidence="4" type="primary">tadA</name>
    <name evidence="4" type="ORF">IAB27_00450</name>
</gene>
<proteinExistence type="inferred from homology"/>
<dbReference type="InterPro" id="IPR050921">
    <property type="entry name" value="T4SS_GSP_E_ATPase"/>
</dbReference>
<name>A0A9D0ZQ23_9FIRM</name>
<dbReference type="Pfam" id="PF00437">
    <property type="entry name" value="T2SSE"/>
    <property type="match status" value="1"/>
</dbReference>
<reference evidence="4" key="1">
    <citation type="submission" date="2020-10" db="EMBL/GenBank/DDBJ databases">
        <authorList>
            <person name="Gilroy R."/>
        </authorList>
    </citation>
    <scope>NUCLEOTIDE SEQUENCE</scope>
    <source>
        <strain evidence="4">CHK147-3167</strain>
    </source>
</reference>
<dbReference type="Gene3D" id="3.40.50.300">
    <property type="entry name" value="P-loop containing nucleotide triphosphate hydrolases"/>
    <property type="match status" value="1"/>
</dbReference>
<dbReference type="PANTHER" id="PTHR30486">
    <property type="entry name" value="TWITCHING MOTILITY PROTEIN PILT"/>
    <property type="match status" value="1"/>
</dbReference>
<comment type="similarity">
    <text evidence="1">Belongs to the GSP E family.</text>
</comment>
<organism evidence="4 5">
    <name type="scientific">Candidatus Coprosoma intestinipullorum</name>
    <dbReference type="NCBI Taxonomy" id="2840752"/>
    <lineage>
        <taxon>Bacteria</taxon>
        <taxon>Bacillati</taxon>
        <taxon>Bacillota</taxon>
        <taxon>Bacillota incertae sedis</taxon>
        <taxon>Candidatus Coprosoma</taxon>
    </lineage>
</organism>
<dbReference type="InterPro" id="IPR027417">
    <property type="entry name" value="P-loop_NTPase"/>
</dbReference>
<sequence length="339" mass="37472">GSGKTELIKYLASKIAENEKIITIEDTLELHLDKIFPTRDIVSMKTNNIATYTDILEACMRQNPKWILLSEVRSAEAVMAVRNSISSGHYILSTIHADKASSIPSRMYSLLETSQDMDQFLKSICRYIQIGIYVRGFTDKVTHKFKREIAEVTEFYVTEDTNEAKHNVIYRKGADGKVIRNNPSPYLIDYLEVQGVFLPKELQNLAGEPEEETPENSMFIKDGSNDQGVIPEVKEEPSETVSSNTQNVMFSSSFAPAESAINPSFSQGVVNSNNVVNQSVNNASQINPSVSNGASQSVFSNAFDSAVNAQQGQAVNQNFNQSQSQAPLTGSQTSESLFE</sequence>
<dbReference type="InterPro" id="IPR001482">
    <property type="entry name" value="T2SS/T4SS_dom"/>
</dbReference>
<dbReference type="PANTHER" id="PTHR30486:SF6">
    <property type="entry name" value="TYPE IV PILUS RETRACTATION ATPASE PILT"/>
    <property type="match status" value="1"/>
</dbReference>
<feature type="region of interest" description="Disordered" evidence="2">
    <location>
        <begin position="207"/>
        <end position="245"/>
    </location>
</feature>
<dbReference type="SUPFAM" id="SSF52540">
    <property type="entry name" value="P-loop containing nucleoside triphosphate hydrolases"/>
    <property type="match status" value="1"/>
</dbReference>
<evidence type="ECO:0000313" key="5">
    <source>
        <dbReference type="Proteomes" id="UP000886786"/>
    </source>
</evidence>
<evidence type="ECO:0000256" key="2">
    <source>
        <dbReference type="SAM" id="MobiDB-lite"/>
    </source>
</evidence>
<evidence type="ECO:0000256" key="1">
    <source>
        <dbReference type="ARBA" id="ARBA00006611"/>
    </source>
</evidence>
<accession>A0A9D0ZQ23</accession>
<feature type="region of interest" description="Disordered" evidence="2">
    <location>
        <begin position="314"/>
        <end position="339"/>
    </location>
</feature>
<evidence type="ECO:0000259" key="3">
    <source>
        <dbReference type="Pfam" id="PF00437"/>
    </source>
</evidence>
<feature type="non-terminal residue" evidence="4">
    <location>
        <position position="1"/>
    </location>
</feature>
<feature type="domain" description="Bacterial type II secretion system protein E" evidence="3">
    <location>
        <begin position="1"/>
        <end position="125"/>
    </location>
</feature>
<comment type="caution">
    <text evidence="4">The sequence shown here is derived from an EMBL/GenBank/DDBJ whole genome shotgun (WGS) entry which is preliminary data.</text>
</comment>